<dbReference type="SUPFAM" id="SSF51695">
    <property type="entry name" value="PLC-like phosphodiesterases"/>
    <property type="match status" value="1"/>
</dbReference>
<dbReference type="Proteomes" id="UP001240250">
    <property type="component" value="Unassembled WGS sequence"/>
</dbReference>
<dbReference type="PANTHER" id="PTHR46211:SF1">
    <property type="entry name" value="GLYCEROPHOSPHODIESTER PHOSPHODIESTERASE, CYTOPLASMIC"/>
    <property type="match status" value="1"/>
</dbReference>
<proteinExistence type="predicted"/>
<reference evidence="2 3" key="1">
    <citation type="submission" date="2023-07" db="EMBL/GenBank/DDBJ databases">
        <title>Sequencing the genomes of 1000 actinobacteria strains.</title>
        <authorList>
            <person name="Klenk H.-P."/>
        </authorList>
    </citation>
    <scope>NUCLEOTIDE SEQUENCE [LARGE SCALE GENOMIC DNA]</scope>
    <source>
        <strain evidence="2 3">DSM 14785</strain>
    </source>
</reference>
<dbReference type="EMBL" id="JAUSVM010000001">
    <property type="protein sequence ID" value="MDQ0425422.1"/>
    <property type="molecule type" value="Genomic_DNA"/>
</dbReference>
<organism evidence="2 3">
    <name type="scientific">Cellulomonas iranensis</name>
    <dbReference type="NCBI Taxonomy" id="76862"/>
    <lineage>
        <taxon>Bacteria</taxon>
        <taxon>Bacillati</taxon>
        <taxon>Actinomycetota</taxon>
        <taxon>Actinomycetes</taxon>
        <taxon>Micrococcales</taxon>
        <taxon>Cellulomonadaceae</taxon>
        <taxon>Cellulomonas</taxon>
    </lineage>
</organism>
<dbReference type="PANTHER" id="PTHR46211">
    <property type="entry name" value="GLYCEROPHOSPHORYL DIESTER PHOSPHODIESTERASE"/>
    <property type="match status" value="1"/>
</dbReference>
<dbReference type="RefSeq" id="WP_070319913.1">
    <property type="nucleotide sequence ID" value="NZ_CP084585.1"/>
</dbReference>
<evidence type="ECO:0000313" key="3">
    <source>
        <dbReference type="Proteomes" id="UP001240250"/>
    </source>
</evidence>
<dbReference type="Gene3D" id="3.20.20.190">
    <property type="entry name" value="Phosphatidylinositol (PI) phosphodiesterase"/>
    <property type="match status" value="1"/>
</dbReference>
<dbReference type="EC" id="3.1.4.46" evidence="2"/>
<dbReference type="InterPro" id="IPR017946">
    <property type="entry name" value="PLC-like_Pdiesterase_TIM-brl"/>
</dbReference>
<feature type="domain" description="GP-PDE" evidence="1">
    <location>
        <begin position="2"/>
        <end position="239"/>
    </location>
</feature>
<protein>
    <submittedName>
        <fullName evidence="2">Glycerophosphoryl diester phosphodiesterase</fullName>
        <ecNumber evidence="2">3.1.4.46</ecNumber>
    </submittedName>
</protein>
<accession>A0ABU0GLF8</accession>
<sequence>MTRVVAHRGNSAVAPQNTLAAFEAAARAGADSIELDVQLTSDGHVVVIHDDTLDATTSGTGWLKDTPLAAVRELDAGAWFAPAYAGQRVPLLAEVVELLDRHPSLDLLCEVKGEWTADEVARVTGPLRDAGLADRTVVQSFWPGTVEALRVADPQMRRGLLLAEVGDDLLETCAALDVTMANPHGLLLLQHPDLVDRLHAAGLRVAVWTLDEPAHWAAAVEVGVDEIITDRPDRLAGWLAARRVTLG</sequence>
<keyword evidence="3" id="KW-1185">Reference proteome</keyword>
<evidence type="ECO:0000259" key="1">
    <source>
        <dbReference type="PROSITE" id="PS51704"/>
    </source>
</evidence>
<dbReference type="PROSITE" id="PS51704">
    <property type="entry name" value="GP_PDE"/>
    <property type="match status" value="1"/>
</dbReference>
<dbReference type="Pfam" id="PF03009">
    <property type="entry name" value="GDPD"/>
    <property type="match status" value="1"/>
</dbReference>
<gene>
    <name evidence="2" type="ORF">JO380_001803</name>
</gene>
<dbReference type="InterPro" id="IPR030395">
    <property type="entry name" value="GP_PDE_dom"/>
</dbReference>
<keyword evidence="2" id="KW-0378">Hydrolase</keyword>
<comment type="caution">
    <text evidence="2">The sequence shown here is derived from an EMBL/GenBank/DDBJ whole genome shotgun (WGS) entry which is preliminary data.</text>
</comment>
<name>A0ABU0GLF8_9CELL</name>
<dbReference type="GO" id="GO:0008889">
    <property type="term" value="F:glycerophosphodiester phosphodiesterase activity"/>
    <property type="evidence" value="ECO:0007669"/>
    <property type="project" value="UniProtKB-EC"/>
</dbReference>
<evidence type="ECO:0000313" key="2">
    <source>
        <dbReference type="EMBL" id="MDQ0425422.1"/>
    </source>
</evidence>